<feature type="domain" description="Thioredoxin" evidence="7">
    <location>
        <begin position="325"/>
        <end position="470"/>
    </location>
</feature>
<gene>
    <name evidence="8" type="ORF">HNQ88_004137</name>
</gene>
<evidence type="ECO:0000313" key="8">
    <source>
        <dbReference type="EMBL" id="MDR6241061.1"/>
    </source>
</evidence>
<comment type="caution">
    <text evidence="8">The sequence shown here is derived from an EMBL/GenBank/DDBJ whole genome shotgun (WGS) entry which is preliminary data.</text>
</comment>
<evidence type="ECO:0000256" key="2">
    <source>
        <dbReference type="ARBA" id="ARBA00022748"/>
    </source>
</evidence>
<dbReference type="GO" id="GO:0017004">
    <property type="term" value="P:cytochrome complex assembly"/>
    <property type="evidence" value="ECO:0007669"/>
    <property type="project" value="UniProtKB-KW"/>
</dbReference>
<dbReference type="InterPro" id="IPR050553">
    <property type="entry name" value="Thioredoxin_ResA/DsbE_sf"/>
</dbReference>
<name>A0AAE4BTT9_9BACT</name>
<dbReference type="InterPro" id="IPR025380">
    <property type="entry name" value="DUF4369"/>
</dbReference>
<sequence length="470" mass="55023">MIKRALLMLVVMVVSFQSAMAQHEEHYKISIKIENFADSVLYLGYHKWDKQYLLDTIQHTSPSKAMVFEGERKLPNGIYFIYSPSHYVEFVLGNEKREFAFETDTTSIQGNLKVTGSKENEMFISYQRFIGEKTKEVQALNQELKTLEGDENAQKEVKDKIEVLNGMVAEKQDELLENHSDMVVSKLIAGSNRPKIPENIEDRKAKFEYYKTHFFDGVDLSDSTLLYSPILKPRLDEYVQKLTMQVPDSVTKAISFILDQAIANDEMFRYLLVTYTQEYERTPMMGMEKVFIDLSERYYLEGKAYWADEEVLKKVAERVDQMKPNMIGEIAPELHLLDSSLTEPIFLENITSKYVVLYFYDPDCGHCKKETPKLLEEYHEHLREKDVEVLAVTTVTDMDKWKEYIKKLDLDWINAADPYINSNFRYEYDIRSTPMKYVLDKDRKIVGRRIGIEQIKDLVDFLDKKDAELN</sequence>
<evidence type="ECO:0000256" key="4">
    <source>
        <dbReference type="ARBA" id="ARBA00023284"/>
    </source>
</evidence>
<accession>A0AAE4BTT9</accession>
<protein>
    <submittedName>
        <fullName evidence="8">Peroxiredoxin</fullName>
    </submittedName>
</protein>
<keyword evidence="6" id="KW-0732">Signal</keyword>
<evidence type="ECO:0000256" key="1">
    <source>
        <dbReference type="ARBA" id="ARBA00004196"/>
    </source>
</evidence>
<dbReference type="Pfam" id="PF14289">
    <property type="entry name" value="DUF4369"/>
    <property type="match status" value="1"/>
</dbReference>
<feature type="signal peptide" evidence="6">
    <location>
        <begin position="1"/>
        <end position="21"/>
    </location>
</feature>
<evidence type="ECO:0000256" key="6">
    <source>
        <dbReference type="SAM" id="SignalP"/>
    </source>
</evidence>
<dbReference type="RefSeq" id="WP_309941560.1">
    <property type="nucleotide sequence ID" value="NZ_AP025305.1"/>
</dbReference>
<dbReference type="Pfam" id="PF17127">
    <property type="entry name" value="DUF5106"/>
    <property type="match status" value="1"/>
</dbReference>
<dbReference type="SUPFAM" id="SSF52833">
    <property type="entry name" value="Thioredoxin-like"/>
    <property type="match status" value="1"/>
</dbReference>
<dbReference type="EMBL" id="JAVDQD010000006">
    <property type="protein sequence ID" value="MDR6241061.1"/>
    <property type="molecule type" value="Genomic_DNA"/>
</dbReference>
<evidence type="ECO:0000259" key="7">
    <source>
        <dbReference type="PROSITE" id="PS51352"/>
    </source>
</evidence>
<dbReference type="InterPro" id="IPR033395">
    <property type="entry name" value="DUF5106"/>
</dbReference>
<evidence type="ECO:0000313" key="9">
    <source>
        <dbReference type="Proteomes" id="UP001185092"/>
    </source>
</evidence>
<evidence type="ECO:0000256" key="3">
    <source>
        <dbReference type="ARBA" id="ARBA00023157"/>
    </source>
</evidence>
<dbReference type="Pfam" id="PF00578">
    <property type="entry name" value="AhpC-TSA"/>
    <property type="match status" value="1"/>
</dbReference>
<dbReference type="PANTHER" id="PTHR42852:SF6">
    <property type="entry name" value="THIOL:DISULFIDE INTERCHANGE PROTEIN DSBE"/>
    <property type="match status" value="1"/>
</dbReference>
<dbReference type="InterPro" id="IPR036249">
    <property type="entry name" value="Thioredoxin-like_sf"/>
</dbReference>
<comment type="subcellular location">
    <subcellularLocation>
        <location evidence="1">Cell envelope</location>
    </subcellularLocation>
</comment>
<feature type="coiled-coil region" evidence="5">
    <location>
        <begin position="130"/>
        <end position="157"/>
    </location>
</feature>
<proteinExistence type="predicted"/>
<keyword evidence="4" id="KW-0676">Redox-active center</keyword>
<dbReference type="CDD" id="cd02966">
    <property type="entry name" value="TlpA_like_family"/>
    <property type="match status" value="1"/>
</dbReference>
<dbReference type="PROSITE" id="PS51352">
    <property type="entry name" value="THIOREDOXIN_2"/>
    <property type="match status" value="1"/>
</dbReference>
<dbReference type="InterPro" id="IPR013766">
    <property type="entry name" value="Thioredoxin_domain"/>
</dbReference>
<dbReference type="GO" id="GO:0030313">
    <property type="term" value="C:cell envelope"/>
    <property type="evidence" value="ECO:0007669"/>
    <property type="project" value="UniProtKB-SubCell"/>
</dbReference>
<dbReference type="PANTHER" id="PTHR42852">
    <property type="entry name" value="THIOL:DISULFIDE INTERCHANGE PROTEIN DSBE"/>
    <property type="match status" value="1"/>
</dbReference>
<dbReference type="Gene3D" id="3.40.30.10">
    <property type="entry name" value="Glutaredoxin"/>
    <property type="match status" value="1"/>
</dbReference>
<reference evidence="8" key="1">
    <citation type="submission" date="2023-07" db="EMBL/GenBank/DDBJ databases">
        <title>Genomic Encyclopedia of Type Strains, Phase IV (KMG-IV): sequencing the most valuable type-strain genomes for metagenomic binning, comparative biology and taxonomic classification.</title>
        <authorList>
            <person name="Goeker M."/>
        </authorList>
    </citation>
    <scope>NUCLEOTIDE SEQUENCE</scope>
    <source>
        <strain evidence="8">DSM 26174</strain>
    </source>
</reference>
<keyword evidence="5" id="KW-0175">Coiled coil</keyword>
<feature type="chain" id="PRO_5042029615" evidence="6">
    <location>
        <begin position="22"/>
        <end position="470"/>
    </location>
</feature>
<keyword evidence="2" id="KW-0201">Cytochrome c-type biogenesis</keyword>
<dbReference type="AlphaFoldDB" id="A0AAE4BTT9"/>
<organism evidence="8 9">
    <name type="scientific">Aureibacter tunicatorum</name>
    <dbReference type="NCBI Taxonomy" id="866807"/>
    <lineage>
        <taxon>Bacteria</taxon>
        <taxon>Pseudomonadati</taxon>
        <taxon>Bacteroidota</taxon>
        <taxon>Cytophagia</taxon>
        <taxon>Cytophagales</taxon>
        <taxon>Persicobacteraceae</taxon>
        <taxon>Aureibacter</taxon>
    </lineage>
</organism>
<keyword evidence="9" id="KW-1185">Reference proteome</keyword>
<keyword evidence="3" id="KW-1015">Disulfide bond</keyword>
<dbReference type="InterPro" id="IPR000866">
    <property type="entry name" value="AhpC/TSA"/>
</dbReference>
<evidence type="ECO:0000256" key="5">
    <source>
        <dbReference type="SAM" id="Coils"/>
    </source>
</evidence>
<dbReference type="Proteomes" id="UP001185092">
    <property type="component" value="Unassembled WGS sequence"/>
</dbReference>